<keyword evidence="11 19" id="KW-1133">Transmembrane helix</keyword>
<evidence type="ECO:0000256" key="17">
    <source>
        <dbReference type="ARBA" id="ARBA00034111"/>
    </source>
</evidence>
<keyword evidence="12" id="KW-0406">Ion transport</keyword>
<feature type="transmembrane region" description="Helical" evidence="19">
    <location>
        <begin position="102"/>
        <end position="119"/>
    </location>
</feature>
<dbReference type="PANTHER" id="PTHR13314:SF2">
    <property type="entry name" value="CALCIUM CHANNEL FLOWER HOMOLOG"/>
    <property type="match status" value="1"/>
</dbReference>
<evidence type="ECO:0000256" key="7">
    <source>
        <dbReference type="ARBA" id="ARBA00022583"/>
    </source>
</evidence>
<dbReference type="Pfam" id="PF10233">
    <property type="entry name" value="Cg6151-P"/>
    <property type="match status" value="1"/>
</dbReference>
<dbReference type="SMART" id="SM01077">
    <property type="entry name" value="Cg6151-P"/>
    <property type="match status" value="1"/>
</dbReference>
<dbReference type="Proteomes" id="UP001152798">
    <property type="component" value="Chromosome 1"/>
</dbReference>
<keyword evidence="16" id="KW-0968">Cytoplasmic vesicle</keyword>
<evidence type="ECO:0000313" key="21">
    <source>
        <dbReference type="Proteomes" id="UP001152798"/>
    </source>
</evidence>
<evidence type="ECO:0000256" key="14">
    <source>
        <dbReference type="ARBA" id="ARBA00023273"/>
    </source>
</evidence>
<comment type="subcellular location">
    <subcellularLocation>
        <location evidence="2">Cytoplasmic vesicle</location>
        <location evidence="2">Secretory vesicle</location>
        <location evidence="2">Synaptic vesicle membrane</location>
        <topology evidence="2">Multi-pass membrane protein</topology>
    </subcellularLocation>
    <subcellularLocation>
        <location evidence="1">Endosome</location>
    </subcellularLocation>
    <subcellularLocation>
        <location evidence="17">Presynaptic cell membrane</location>
    </subcellularLocation>
</comment>
<keyword evidence="15" id="KW-0407">Ion channel</keyword>
<accession>A0A9P0H0W9</accession>
<keyword evidence="6" id="KW-0106">Calcium</keyword>
<evidence type="ECO:0000256" key="9">
    <source>
        <dbReference type="ARBA" id="ARBA00022692"/>
    </source>
</evidence>
<dbReference type="PANTHER" id="PTHR13314">
    <property type="entry name" value="CALCIUM CHANNEL FLOWER HOMOLOG"/>
    <property type="match status" value="1"/>
</dbReference>
<evidence type="ECO:0000256" key="18">
    <source>
        <dbReference type="ARBA" id="ARBA00046506"/>
    </source>
</evidence>
<dbReference type="OrthoDB" id="9934994at2759"/>
<evidence type="ECO:0000256" key="3">
    <source>
        <dbReference type="ARBA" id="ARBA00010023"/>
    </source>
</evidence>
<sequence length="186" mass="20332">MSFMEKVGTIWKRPGEDVVPKDEVPLWLKYGARALGTCGGGIAIFLGLWNCFSILFGGVDCLLSGMWQMIAGFVVIVIEAPCCCFFIDFVHTFSDWADKRPFWHRAVFYLLIGFPPIILCIGLGSFFGSGFIIGCGVLYGIMALGKKAPLEEMRVQAAQQQLGNSNKSNLNLVENATSISISPPPV</sequence>
<keyword evidence="21" id="KW-1185">Reference proteome</keyword>
<comment type="similarity">
    <text evidence="3">Belongs to the calcium channel flower family.</text>
</comment>
<gene>
    <name evidence="20" type="ORF">NEZAVI_LOCUS1909</name>
</gene>
<proteinExistence type="inferred from homology"/>
<dbReference type="EMBL" id="OV725077">
    <property type="protein sequence ID" value="CAH1390766.1"/>
    <property type="molecule type" value="Genomic_DNA"/>
</dbReference>
<evidence type="ECO:0000256" key="15">
    <source>
        <dbReference type="ARBA" id="ARBA00023303"/>
    </source>
</evidence>
<keyword evidence="14" id="KW-0966">Cell projection</keyword>
<name>A0A9P0H0W9_NEZVI</name>
<evidence type="ECO:0000256" key="11">
    <source>
        <dbReference type="ARBA" id="ARBA00022989"/>
    </source>
</evidence>
<evidence type="ECO:0000256" key="4">
    <source>
        <dbReference type="ARBA" id="ARBA00016120"/>
    </source>
</evidence>
<dbReference type="GO" id="GO:0030672">
    <property type="term" value="C:synaptic vesicle membrane"/>
    <property type="evidence" value="ECO:0007669"/>
    <property type="project" value="UniProtKB-SubCell"/>
</dbReference>
<evidence type="ECO:0000256" key="1">
    <source>
        <dbReference type="ARBA" id="ARBA00004177"/>
    </source>
</evidence>
<protein>
    <recommendedName>
        <fullName evidence="4">Calcium channel flower</fullName>
    </recommendedName>
</protein>
<evidence type="ECO:0000256" key="16">
    <source>
        <dbReference type="ARBA" id="ARBA00023329"/>
    </source>
</evidence>
<keyword evidence="13 19" id="KW-0472">Membrane</keyword>
<keyword evidence="10" id="KW-0967">Endosome</keyword>
<evidence type="ECO:0000256" key="12">
    <source>
        <dbReference type="ARBA" id="ARBA00023065"/>
    </source>
</evidence>
<comment type="subunit">
    <text evidence="18">Homomultimer. Associates with the dally/ magu complex.</text>
</comment>
<keyword evidence="5" id="KW-0813">Transport</keyword>
<feature type="transmembrane region" description="Helical" evidence="19">
    <location>
        <begin position="34"/>
        <end position="57"/>
    </location>
</feature>
<evidence type="ECO:0000256" key="5">
    <source>
        <dbReference type="ARBA" id="ARBA00022448"/>
    </source>
</evidence>
<keyword evidence="7" id="KW-0254">Endocytosis</keyword>
<evidence type="ECO:0000256" key="13">
    <source>
        <dbReference type="ARBA" id="ARBA00023136"/>
    </source>
</evidence>
<dbReference type="GO" id="GO:0005768">
    <property type="term" value="C:endosome"/>
    <property type="evidence" value="ECO:0007669"/>
    <property type="project" value="UniProtKB-SubCell"/>
</dbReference>
<dbReference type="AlphaFoldDB" id="A0A9P0H0W9"/>
<keyword evidence="9 19" id="KW-0812">Transmembrane</keyword>
<keyword evidence="6" id="KW-0109">Calcium transport</keyword>
<dbReference type="GO" id="GO:0042734">
    <property type="term" value="C:presynaptic membrane"/>
    <property type="evidence" value="ECO:0007669"/>
    <property type="project" value="UniProtKB-SubCell"/>
</dbReference>
<organism evidence="20 21">
    <name type="scientific">Nezara viridula</name>
    <name type="common">Southern green stink bug</name>
    <name type="synonym">Cimex viridulus</name>
    <dbReference type="NCBI Taxonomy" id="85310"/>
    <lineage>
        <taxon>Eukaryota</taxon>
        <taxon>Metazoa</taxon>
        <taxon>Ecdysozoa</taxon>
        <taxon>Arthropoda</taxon>
        <taxon>Hexapoda</taxon>
        <taxon>Insecta</taxon>
        <taxon>Pterygota</taxon>
        <taxon>Neoptera</taxon>
        <taxon>Paraneoptera</taxon>
        <taxon>Hemiptera</taxon>
        <taxon>Heteroptera</taxon>
        <taxon>Panheteroptera</taxon>
        <taxon>Pentatomomorpha</taxon>
        <taxon>Pentatomoidea</taxon>
        <taxon>Pentatomidae</taxon>
        <taxon>Pentatominae</taxon>
        <taxon>Nezara</taxon>
    </lineage>
</organism>
<feature type="transmembrane region" description="Helical" evidence="19">
    <location>
        <begin position="69"/>
        <end position="90"/>
    </location>
</feature>
<evidence type="ECO:0000256" key="19">
    <source>
        <dbReference type="SAM" id="Phobius"/>
    </source>
</evidence>
<dbReference type="GO" id="GO:0005262">
    <property type="term" value="F:calcium channel activity"/>
    <property type="evidence" value="ECO:0007669"/>
    <property type="project" value="UniProtKB-KW"/>
</dbReference>
<evidence type="ECO:0000256" key="2">
    <source>
        <dbReference type="ARBA" id="ARBA00004644"/>
    </source>
</evidence>
<keyword evidence="8" id="KW-0107">Calcium channel</keyword>
<evidence type="ECO:0000256" key="8">
    <source>
        <dbReference type="ARBA" id="ARBA00022673"/>
    </source>
</evidence>
<dbReference type="InterPro" id="IPR019365">
    <property type="entry name" value="TVP18/Ca-channel_flower"/>
</dbReference>
<evidence type="ECO:0000256" key="6">
    <source>
        <dbReference type="ARBA" id="ARBA00022568"/>
    </source>
</evidence>
<evidence type="ECO:0000256" key="10">
    <source>
        <dbReference type="ARBA" id="ARBA00022753"/>
    </source>
</evidence>
<reference evidence="20" key="1">
    <citation type="submission" date="2022-01" db="EMBL/GenBank/DDBJ databases">
        <authorList>
            <person name="King R."/>
        </authorList>
    </citation>
    <scope>NUCLEOTIDE SEQUENCE</scope>
</reference>
<evidence type="ECO:0000313" key="20">
    <source>
        <dbReference type="EMBL" id="CAH1390766.1"/>
    </source>
</evidence>
<dbReference type="GO" id="GO:0006897">
    <property type="term" value="P:endocytosis"/>
    <property type="evidence" value="ECO:0007669"/>
    <property type="project" value="UniProtKB-KW"/>
</dbReference>